<evidence type="ECO:0000256" key="2">
    <source>
        <dbReference type="ARBA" id="ARBA00023239"/>
    </source>
</evidence>
<evidence type="ECO:0000256" key="1">
    <source>
        <dbReference type="ARBA" id="ARBA00007592"/>
    </source>
</evidence>
<dbReference type="InterPro" id="IPR002220">
    <property type="entry name" value="DapA-like"/>
</dbReference>
<dbReference type="GO" id="GO:0008840">
    <property type="term" value="F:4-hydroxy-tetrahydrodipicolinate synthase activity"/>
    <property type="evidence" value="ECO:0007669"/>
    <property type="project" value="TreeGrafter"/>
</dbReference>
<name>A0A1H6EQ71_9ACTN</name>
<dbReference type="PANTHER" id="PTHR12128">
    <property type="entry name" value="DIHYDRODIPICOLINATE SYNTHASE"/>
    <property type="match status" value="1"/>
</dbReference>
<evidence type="ECO:0000256" key="5">
    <source>
        <dbReference type="PIRSR" id="PIRSR001365-2"/>
    </source>
</evidence>
<dbReference type="Proteomes" id="UP000236732">
    <property type="component" value="Unassembled WGS sequence"/>
</dbReference>
<evidence type="ECO:0000313" key="6">
    <source>
        <dbReference type="EMBL" id="SEG99972.1"/>
    </source>
</evidence>
<comment type="similarity">
    <text evidence="1 3">Belongs to the DapA family.</text>
</comment>
<reference evidence="6 7" key="1">
    <citation type="submission" date="2016-10" db="EMBL/GenBank/DDBJ databases">
        <authorList>
            <person name="de Groot N.N."/>
        </authorList>
    </citation>
    <scope>NUCLEOTIDE SEQUENCE [LARGE SCALE GENOMIC DNA]</scope>
    <source>
        <strain evidence="6 7">CGMCC 4.7037</strain>
    </source>
</reference>
<dbReference type="Pfam" id="PF00701">
    <property type="entry name" value="DHDPS"/>
    <property type="match status" value="1"/>
</dbReference>
<sequence>MAARADLSGHPVAGVIIPLVTALDRRGRPDPPAVRPLLAHLAAGGVTTLMLGGTNGEGPLLPAGAVRAYAAEVSAMWRELAGPPARIMVTAAGTGTRETLRRMECLAGLDLDAVVVLAPSYFRHTGDELDAHFRAAAGHGRPVVIYNSPGYTGNPIPVSVVRGLLDEPAVVGLKDSSGNAALFAEFCALAAERPGFQVAQGAERLLAEGLRLGAAGLVPGVGMLAPALCTGLYEAARAGDQATADARQSGVDRLAALFGIRPGASGIVVMKSALHELGLCPPHATAPFLPLTETELTTLRTALSRLHDLVRPHIPQVARRSE</sequence>
<feature type="active site" description="Proton donor/acceptor" evidence="4">
    <location>
        <position position="146"/>
    </location>
</feature>
<dbReference type="PRINTS" id="PR00146">
    <property type="entry name" value="DHPICSNTHASE"/>
</dbReference>
<dbReference type="CDD" id="cd00408">
    <property type="entry name" value="DHDPS-like"/>
    <property type="match status" value="1"/>
</dbReference>
<gene>
    <name evidence="6" type="ORF">SAMN05444920_114248</name>
</gene>
<dbReference type="PIRSF" id="PIRSF001365">
    <property type="entry name" value="DHDPS"/>
    <property type="match status" value="1"/>
</dbReference>
<dbReference type="RefSeq" id="WP_103961131.1">
    <property type="nucleotide sequence ID" value="NZ_FNVT01000014.1"/>
</dbReference>
<dbReference type="SMART" id="SM01130">
    <property type="entry name" value="DHDPS"/>
    <property type="match status" value="1"/>
</dbReference>
<dbReference type="Gene3D" id="3.20.20.70">
    <property type="entry name" value="Aldolase class I"/>
    <property type="match status" value="1"/>
</dbReference>
<dbReference type="SUPFAM" id="SSF51569">
    <property type="entry name" value="Aldolase"/>
    <property type="match status" value="1"/>
</dbReference>
<dbReference type="EMBL" id="FNVT01000014">
    <property type="protein sequence ID" value="SEG99972.1"/>
    <property type="molecule type" value="Genomic_DNA"/>
</dbReference>
<protein>
    <submittedName>
        <fullName evidence="6">4-hydroxy-tetrahydrodipicolinate synthase</fullName>
    </submittedName>
</protein>
<dbReference type="PANTHER" id="PTHR12128:SF66">
    <property type="entry name" value="4-HYDROXY-2-OXOGLUTARATE ALDOLASE, MITOCHONDRIAL"/>
    <property type="match status" value="1"/>
</dbReference>
<feature type="active site" description="Schiff-base intermediate with substrate" evidence="4">
    <location>
        <position position="174"/>
    </location>
</feature>
<keyword evidence="2 3" id="KW-0456">Lyase</keyword>
<evidence type="ECO:0000313" key="7">
    <source>
        <dbReference type="Proteomes" id="UP000236732"/>
    </source>
</evidence>
<feature type="binding site" evidence="5">
    <location>
        <position position="218"/>
    </location>
    <ligand>
        <name>pyruvate</name>
        <dbReference type="ChEBI" id="CHEBI:15361"/>
    </ligand>
</feature>
<accession>A0A1H6EQ71</accession>
<proteinExistence type="inferred from homology"/>
<evidence type="ECO:0000256" key="4">
    <source>
        <dbReference type="PIRSR" id="PIRSR001365-1"/>
    </source>
</evidence>
<dbReference type="InterPro" id="IPR013785">
    <property type="entry name" value="Aldolase_TIM"/>
</dbReference>
<keyword evidence="7" id="KW-1185">Reference proteome</keyword>
<evidence type="ECO:0000256" key="3">
    <source>
        <dbReference type="PIRNR" id="PIRNR001365"/>
    </source>
</evidence>
<organism evidence="6 7">
    <name type="scientific">Nonomuraea solani</name>
    <dbReference type="NCBI Taxonomy" id="1144553"/>
    <lineage>
        <taxon>Bacteria</taxon>
        <taxon>Bacillati</taxon>
        <taxon>Actinomycetota</taxon>
        <taxon>Actinomycetes</taxon>
        <taxon>Streptosporangiales</taxon>
        <taxon>Streptosporangiaceae</taxon>
        <taxon>Nonomuraea</taxon>
    </lineage>
</organism>
<dbReference type="AlphaFoldDB" id="A0A1H6EQ71"/>
<dbReference type="OrthoDB" id="4160798at2"/>